<dbReference type="SUPFAM" id="SSF54631">
    <property type="entry name" value="CBS-domain pair"/>
    <property type="match status" value="1"/>
</dbReference>
<dbReference type="Proteomes" id="UP000190210">
    <property type="component" value="Unassembled WGS sequence"/>
</dbReference>
<evidence type="ECO:0000313" key="1">
    <source>
        <dbReference type="EMBL" id="OOW86252.1"/>
    </source>
</evidence>
<gene>
    <name evidence="1" type="ORF">Xclt_00955</name>
</gene>
<comment type="caution">
    <text evidence="1">The sequence shown here is derived from an EMBL/GenBank/DDBJ whole genome shotgun (WGS) entry which is preliminary data.</text>
</comment>
<proteinExistence type="predicted"/>
<dbReference type="InterPro" id="IPR046342">
    <property type="entry name" value="CBS_dom_sf"/>
</dbReference>
<sequence length="104" mass="11472">MVRDDADGHDAGVVPLAVLYADNVQPDVPVGDYAKHHDAVLLADADIVAIMKVLDTTQADELAVIDSDRKVLGVLSERFVRKRYAGELEKRERELMGKRVVSDD</sequence>
<reference evidence="1 2" key="1">
    <citation type="submission" date="2015-12" db="EMBL/GenBank/DDBJ databases">
        <authorList>
            <person name="Bansal K."/>
            <person name="Midha S."/>
            <person name="Patil P.B."/>
        </authorList>
    </citation>
    <scope>NUCLEOTIDE SEQUENCE [LARGE SCALE GENOMIC DNA]</scope>
    <source>
        <strain evidence="1 2">LMG9045</strain>
    </source>
</reference>
<name>A0AB73PD38_9XANT</name>
<organism evidence="1 2">
    <name type="scientific">Xanthomonas axonopodis pv. clitoriae</name>
    <dbReference type="NCBI Taxonomy" id="487828"/>
    <lineage>
        <taxon>Bacteria</taxon>
        <taxon>Pseudomonadati</taxon>
        <taxon>Pseudomonadota</taxon>
        <taxon>Gammaproteobacteria</taxon>
        <taxon>Lysobacterales</taxon>
        <taxon>Lysobacteraceae</taxon>
        <taxon>Xanthomonas</taxon>
    </lineage>
</organism>
<dbReference type="EMBL" id="LOKA01000001">
    <property type="protein sequence ID" value="OOW86252.1"/>
    <property type="molecule type" value="Genomic_DNA"/>
</dbReference>
<dbReference type="Gene3D" id="3.10.580.10">
    <property type="entry name" value="CBS-domain"/>
    <property type="match status" value="1"/>
</dbReference>
<evidence type="ECO:0008006" key="3">
    <source>
        <dbReference type="Google" id="ProtNLM"/>
    </source>
</evidence>
<protein>
    <recommendedName>
        <fullName evidence="3">CBS domain-containing protein</fullName>
    </recommendedName>
</protein>
<evidence type="ECO:0000313" key="2">
    <source>
        <dbReference type="Proteomes" id="UP000190210"/>
    </source>
</evidence>
<accession>A0AB73PD38</accession>
<dbReference type="AlphaFoldDB" id="A0AB73PD38"/>